<keyword evidence="7" id="KW-0808">Transferase</keyword>
<dbReference type="Gene3D" id="3.40.50.300">
    <property type="entry name" value="P-loop containing nucleotide triphosphate hydrolases"/>
    <property type="match status" value="1"/>
</dbReference>
<dbReference type="GO" id="GO:0006227">
    <property type="term" value="P:dUDP biosynthetic process"/>
    <property type="evidence" value="ECO:0007669"/>
    <property type="project" value="TreeGrafter"/>
</dbReference>
<evidence type="ECO:0000256" key="3">
    <source>
        <dbReference type="ARBA" id="ARBA00022741"/>
    </source>
</evidence>
<accession>A0A3N1GHM6</accession>
<keyword evidence="7" id="KW-0418">Kinase</keyword>
<dbReference type="GO" id="GO:0005737">
    <property type="term" value="C:cytoplasm"/>
    <property type="evidence" value="ECO:0007669"/>
    <property type="project" value="TreeGrafter"/>
</dbReference>
<gene>
    <name evidence="7" type="ORF">EDD30_2549</name>
</gene>
<dbReference type="Proteomes" id="UP000271683">
    <property type="component" value="Unassembled WGS sequence"/>
</dbReference>
<dbReference type="GO" id="GO:0006233">
    <property type="term" value="P:dTDP biosynthetic process"/>
    <property type="evidence" value="ECO:0007669"/>
    <property type="project" value="TreeGrafter"/>
</dbReference>
<dbReference type="PANTHER" id="PTHR10344:SF4">
    <property type="entry name" value="UMP-CMP KINASE 2, MITOCHONDRIAL"/>
    <property type="match status" value="1"/>
</dbReference>
<dbReference type="InterPro" id="IPR039430">
    <property type="entry name" value="Thymidylate_kin-like_dom"/>
</dbReference>
<dbReference type="EMBL" id="RJKL01000001">
    <property type="protein sequence ID" value="ROP29737.1"/>
    <property type="molecule type" value="Genomic_DNA"/>
</dbReference>
<evidence type="ECO:0000313" key="8">
    <source>
        <dbReference type="Proteomes" id="UP000271683"/>
    </source>
</evidence>
<evidence type="ECO:0000256" key="2">
    <source>
        <dbReference type="ARBA" id="ARBA00017144"/>
    </source>
</evidence>
<comment type="similarity">
    <text evidence="1">Belongs to the thymidylate kinase family.</text>
</comment>
<reference evidence="7 8" key="1">
    <citation type="submission" date="2018-11" db="EMBL/GenBank/DDBJ databases">
        <title>Sequencing the genomes of 1000 actinobacteria strains.</title>
        <authorList>
            <person name="Klenk H.-P."/>
        </authorList>
    </citation>
    <scope>NUCLEOTIDE SEQUENCE [LARGE SCALE GENOMIC DNA]</scope>
    <source>
        <strain evidence="7 8">DSM 43634</strain>
    </source>
</reference>
<dbReference type="GO" id="GO:0005524">
    <property type="term" value="F:ATP binding"/>
    <property type="evidence" value="ECO:0007669"/>
    <property type="project" value="UniProtKB-KW"/>
</dbReference>
<dbReference type="GO" id="GO:0006235">
    <property type="term" value="P:dTTP biosynthetic process"/>
    <property type="evidence" value="ECO:0007669"/>
    <property type="project" value="TreeGrafter"/>
</dbReference>
<dbReference type="CDD" id="cd01672">
    <property type="entry name" value="TMPK"/>
    <property type="match status" value="1"/>
</dbReference>
<evidence type="ECO:0000313" key="7">
    <source>
        <dbReference type="EMBL" id="ROP29737.1"/>
    </source>
</evidence>
<evidence type="ECO:0000259" key="6">
    <source>
        <dbReference type="Pfam" id="PF02223"/>
    </source>
</evidence>
<dbReference type="AlphaFoldDB" id="A0A3N1GHM6"/>
<dbReference type="InterPro" id="IPR027417">
    <property type="entry name" value="P-loop_NTPase"/>
</dbReference>
<dbReference type="GO" id="GO:0004798">
    <property type="term" value="F:dTMP kinase activity"/>
    <property type="evidence" value="ECO:0007669"/>
    <property type="project" value="TreeGrafter"/>
</dbReference>
<feature type="compositionally biased region" description="Low complexity" evidence="5">
    <location>
        <begin position="235"/>
        <end position="282"/>
    </location>
</feature>
<comment type="caution">
    <text evidence="7">The sequence shown here is derived from an EMBL/GenBank/DDBJ whole genome shotgun (WGS) entry which is preliminary data.</text>
</comment>
<dbReference type="SUPFAM" id="SSF52540">
    <property type="entry name" value="P-loop containing nucleoside triphosphate hydrolases"/>
    <property type="match status" value="1"/>
</dbReference>
<evidence type="ECO:0000256" key="1">
    <source>
        <dbReference type="ARBA" id="ARBA00009776"/>
    </source>
</evidence>
<evidence type="ECO:0000256" key="5">
    <source>
        <dbReference type="SAM" id="MobiDB-lite"/>
    </source>
</evidence>
<feature type="domain" description="Thymidylate kinase-like" evidence="6">
    <location>
        <begin position="25"/>
        <end position="210"/>
    </location>
</feature>
<evidence type="ECO:0000256" key="4">
    <source>
        <dbReference type="ARBA" id="ARBA00022840"/>
    </source>
</evidence>
<sequence>MVPGPVLVPASAASAKRPRTIALVGIDGSGKTTQAHLLATTLAARGLPASYRRNAGGRRWFGRLAAALGRRDGEHLLGRRAMLVVESVLRWLAILRTLLRRRITGEVAVMDRYAVCQYASIRAHAKTPRPERLNRAERRARFAYRIFPRPDVTFLLAVDPEVAYDRIERRGYDHEEMSYLCAASAAYRSLPEYDDFVVIDANGTPEQVQAALLAHLSPPVPPAHQDAPAPLARQGAPAGPIEGAPAGPIEGAPAGPIEGAPAGPIEGAPAGPIEGAPAGPVQGAPAVPVASGVPTSSGSHTRAVLVGTAALAAAAAALTLQLTEVF</sequence>
<protein>
    <recommendedName>
        <fullName evidence="2">Thymidylate kinase</fullName>
    </recommendedName>
</protein>
<feature type="region of interest" description="Disordered" evidence="5">
    <location>
        <begin position="218"/>
        <end position="282"/>
    </location>
</feature>
<name>A0A3N1GHM6_9ACTN</name>
<dbReference type="PANTHER" id="PTHR10344">
    <property type="entry name" value="THYMIDYLATE KINASE"/>
    <property type="match status" value="1"/>
</dbReference>
<dbReference type="OrthoDB" id="3363468at2"/>
<organism evidence="7 8">
    <name type="scientific">Couchioplanes caeruleus</name>
    <dbReference type="NCBI Taxonomy" id="56438"/>
    <lineage>
        <taxon>Bacteria</taxon>
        <taxon>Bacillati</taxon>
        <taxon>Actinomycetota</taxon>
        <taxon>Actinomycetes</taxon>
        <taxon>Micromonosporales</taxon>
        <taxon>Micromonosporaceae</taxon>
        <taxon>Couchioplanes</taxon>
    </lineage>
</organism>
<keyword evidence="3" id="KW-0547">Nucleotide-binding</keyword>
<keyword evidence="4" id="KW-0067">ATP-binding</keyword>
<proteinExistence type="inferred from homology"/>
<dbReference type="Pfam" id="PF02223">
    <property type="entry name" value="Thymidylate_kin"/>
    <property type="match status" value="1"/>
</dbReference>